<accession>A0A383C880</accession>
<dbReference type="EMBL" id="UINC01206574">
    <property type="protein sequence ID" value="SVE28259.1"/>
    <property type="molecule type" value="Genomic_DNA"/>
</dbReference>
<evidence type="ECO:0000313" key="1">
    <source>
        <dbReference type="EMBL" id="SVE28259.1"/>
    </source>
</evidence>
<protein>
    <recommendedName>
        <fullName evidence="2">PorT family protein</fullName>
    </recommendedName>
</protein>
<sequence>MKKLLLLLFISSLSLTSDAQNLSVPHYGIKTGLNYSNLNFHQYNYSFFG</sequence>
<reference evidence="1" key="1">
    <citation type="submission" date="2018-05" db="EMBL/GenBank/DDBJ databases">
        <authorList>
            <person name="Lanie J.A."/>
            <person name="Ng W.-L."/>
            <person name="Kazmierczak K.M."/>
            <person name="Andrzejewski T.M."/>
            <person name="Davidsen T.M."/>
            <person name="Wayne K.J."/>
            <person name="Tettelin H."/>
            <person name="Glass J.I."/>
            <person name="Rusch D."/>
            <person name="Podicherti R."/>
            <person name="Tsui H.-C.T."/>
            <person name="Winkler M.E."/>
        </authorList>
    </citation>
    <scope>NUCLEOTIDE SEQUENCE</scope>
</reference>
<organism evidence="1">
    <name type="scientific">marine metagenome</name>
    <dbReference type="NCBI Taxonomy" id="408172"/>
    <lineage>
        <taxon>unclassified sequences</taxon>
        <taxon>metagenomes</taxon>
        <taxon>ecological metagenomes</taxon>
    </lineage>
</organism>
<gene>
    <name evidence="1" type="ORF">METZ01_LOCUS481113</name>
</gene>
<dbReference type="AlphaFoldDB" id="A0A383C880"/>
<proteinExistence type="predicted"/>
<evidence type="ECO:0008006" key="2">
    <source>
        <dbReference type="Google" id="ProtNLM"/>
    </source>
</evidence>
<feature type="non-terminal residue" evidence="1">
    <location>
        <position position="49"/>
    </location>
</feature>
<name>A0A383C880_9ZZZZ</name>